<dbReference type="RefSeq" id="WP_227123911.1">
    <property type="nucleotide sequence ID" value="NZ_JAJCIK010000184.1"/>
</dbReference>
<dbReference type="GO" id="GO:0003677">
    <property type="term" value="F:DNA binding"/>
    <property type="evidence" value="ECO:0007669"/>
    <property type="project" value="InterPro"/>
</dbReference>
<accession>A0AAW6C4J9</accession>
<dbReference type="InterPro" id="IPR041657">
    <property type="entry name" value="HTH_17"/>
</dbReference>
<proteinExistence type="predicted"/>
<dbReference type="InterPro" id="IPR009061">
    <property type="entry name" value="DNA-bd_dom_put_sf"/>
</dbReference>
<dbReference type="InterPro" id="IPR010093">
    <property type="entry name" value="SinI_DNA-bd"/>
</dbReference>
<reference evidence="2" key="1">
    <citation type="submission" date="2023-01" db="EMBL/GenBank/DDBJ databases">
        <title>Human gut microbiome strain richness.</title>
        <authorList>
            <person name="Chen-Liaw A."/>
        </authorList>
    </citation>
    <scope>NUCLEOTIDE SEQUENCE</scope>
    <source>
        <strain evidence="2">2225st1_A6_2225SCRN_200828</strain>
    </source>
</reference>
<dbReference type="EMBL" id="JAQLWO010000019">
    <property type="protein sequence ID" value="MDB7907442.1"/>
    <property type="molecule type" value="Genomic_DNA"/>
</dbReference>
<dbReference type="InterPro" id="IPR036388">
    <property type="entry name" value="WH-like_DNA-bd_sf"/>
</dbReference>
<feature type="domain" description="Helix-turn-helix" evidence="1">
    <location>
        <begin position="10"/>
        <end position="57"/>
    </location>
</feature>
<dbReference type="Gene3D" id="1.10.10.10">
    <property type="entry name" value="Winged helix-like DNA-binding domain superfamily/Winged helix DNA-binding domain"/>
    <property type="match status" value="1"/>
</dbReference>
<gene>
    <name evidence="2" type="ORF">PND83_15770</name>
</gene>
<dbReference type="AlphaFoldDB" id="A0AAW6C4J9"/>
<evidence type="ECO:0000313" key="2">
    <source>
        <dbReference type="EMBL" id="MDB7907442.1"/>
    </source>
</evidence>
<dbReference type="Pfam" id="PF12728">
    <property type="entry name" value="HTH_17"/>
    <property type="match status" value="1"/>
</dbReference>
<organism evidence="2 3">
    <name type="scientific">Flavonifractor plautii</name>
    <name type="common">Fusobacterium plautii</name>
    <dbReference type="NCBI Taxonomy" id="292800"/>
    <lineage>
        <taxon>Bacteria</taxon>
        <taxon>Bacillati</taxon>
        <taxon>Bacillota</taxon>
        <taxon>Clostridia</taxon>
        <taxon>Eubacteriales</taxon>
        <taxon>Oscillospiraceae</taxon>
        <taxon>Flavonifractor</taxon>
    </lineage>
</organism>
<evidence type="ECO:0000313" key="3">
    <source>
        <dbReference type="Proteomes" id="UP001211006"/>
    </source>
</evidence>
<dbReference type="Proteomes" id="UP001211006">
    <property type="component" value="Unassembled WGS sequence"/>
</dbReference>
<comment type="caution">
    <text evidence="2">The sequence shown here is derived from an EMBL/GenBank/DDBJ whole genome shotgun (WGS) entry which is preliminary data.</text>
</comment>
<name>A0AAW6C4J9_FLAPL</name>
<sequence length="63" mass="7000">MDKLEPLAVSAPEAARLLGVSKPTIYQYIHQDGFPAFKLGNRTLVSVDGLREWVKKQTEVSTV</sequence>
<evidence type="ECO:0000259" key="1">
    <source>
        <dbReference type="Pfam" id="PF12728"/>
    </source>
</evidence>
<protein>
    <submittedName>
        <fullName evidence="2">Helix-turn-helix domain-containing protein</fullName>
    </submittedName>
</protein>
<dbReference type="NCBIfam" id="TIGR01764">
    <property type="entry name" value="excise"/>
    <property type="match status" value="1"/>
</dbReference>
<dbReference type="SUPFAM" id="SSF46955">
    <property type="entry name" value="Putative DNA-binding domain"/>
    <property type="match status" value="1"/>
</dbReference>